<dbReference type="Pfam" id="PF21088">
    <property type="entry name" value="MS_channel_1st"/>
    <property type="match status" value="1"/>
</dbReference>
<dbReference type="InterPro" id="IPR006685">
    <property type="entry name" value="MscS_channel_2nd"/>
</dbReference>
<dbReference type="SUPFAM" id="SSF82861">
    <property type="entry name" value="Mechanosensitive channel protein MscS (YggB), transmembrane region"/>
    <property type="match status" value="1"/>
</dbReference>
<dbReference type="AlphaFoldDB" id="A0A7Z2T602"/>
<dbReference type="InterPro" id="IPR049278">
    <property type="entry name" value="MS_channel_C"/>
</dbReference>
<keyword evidence="5 10" id="KW-0732">Signal</keyword>
<evidence type="ECO:0000256" key="7">
    <source>
        <dbReference type="ARBA" id="ARBA00023136"/>
    </source>
</evidence>
<keyword evidence="7 9" id="KW-0472">Membrane</keyword>
<feature type="domain" description="Mechanosensitive ion channel MscS C-terminal" evidence="14">
    <location>
        <begin position="985"/>
        <end position="1068"/>
    </location>
</feature>
<evidence type="ECO:0000256" key="1">
    <source>
        <dbReference type="ARBA" id="ARBA00004651"/>
    </source>
</evidence>
<evidence type="ECO:0000256" key="8">
    <source>
        <dbReference type="SAM" id="Coils"/>
    </source>
</evidence>
<dbReference type="InterPro" id="IPR024393">
    <property type="entry name" value="MscS_porin"/>
</dbReference>
<evidence type="ECO:0000259" key="14">
    <source>
        <dbReference type="Pfam" id="PF21082"/>
    </source>
</evidence>
<dbReference type="Pfam" id="PF00924">
    <property type="entry name" value="MS_channel_2nd"/>
    <property type="match status" value="1"/>
</dbReference>
<evidence type="ECO:0000256" key="3">
    <source>
        <dbReference type="ARBA" id="ARBA00022475"/>
    </source>
</evidence>
<dbReference type="KEGG" id="vas:GT360_15075"/>
<dbReference type="InterPro" id="IPR052702">
    <property type="entry name" value="MscS-like_channel"/>
</dbReference>
<keyword evidence="4 9" id="KW-0812">Transmembrane</keyword>
<dbReference type="Pfam" id="PF21082">
    <property type="entry name" value="MS_channel_3rd"/>
    <property type="match status" value="1"/>
</dbReference>
<evidence type="ECO:0000313" key="16">
    <source>
        <dbReference type="EMBL" id="QIA64886.1"/>
    </source>
</evidence>
<feature type="signal peptide" evidence="10">
    <location>
        <begin position="1"/>
        <end position="25"/>
    </location>
</feature>
<dbReference type="GO" id="GO:0005886">
    <property type="term" value="C:plasma membrane"/>
    <property type="evidence" value="ECO:0007669"/>
    <property type="project" value="UniProtKB-SubCell"/>
</dbReference>
<organism evidence="16 17">
    <name type="scientific">Vibrio astriarenae</name>
    <dbReference type="NCBI Taxonomy" id="1481923"/>
    <lineage>
        <taxon>Bacteria</taxon>
        <taxon>Pseudomonadati</taxon>
        <taxon>Pseudomonadota</taxon>
        <taxon>Gammaproteobacteria</taxon>
        <taxon>Vibrionales</taxon>
        <taxon>Vibrionaceae</taxon>
        <taxon>Vibrio</taxon>
    </lineage>
</organism>
<feature type="transmembrane region" description="Helical" evidence="9">
    <location>
        <begin position="465"/>
        <end position="486"/>
    </location>
</feature>
<dbReference type="InterPro" id="IPR023408">
    <property type="entry name" value="MscS_beta-dom_sf"/>
</dbReference>
<evidence type="ECO:0000313" key="17">
    <source>
        <dbReference type="Proteomes" id="UP000464262"/>
    </source>
</evidence>
<keyword evidence="8" id="KW-0175">Coiled coil</keyword>
<keyword evidence="6 9" id="KW-1133">Transmembrane helix</keyword>
<dbReference type="FunFam" id="1.10.287.1260:FF:000002">
    <property type="entry name" value="Potassium efflux system KefA"/>
    <property type="match status" value="1"/>
</dbReference>
<feature type="domain" description="Mechanosensitive ion channel inner membrane" evidence="12">
    <location>
        <begin position="468"/>
        <end position="808"/>
    </location>
</feature>
<dbReference type="GO" id="GO:0008381">
    <property type="term" value="F:mechanosensitive monoatomic ion channel activity"/>
    <property type="evidence" value="ECO:0007669"/>
    <property type="project" value="UniProtKB-ARBA"/>
</dbReference>
<dbReference type="Pfam" id="PF12794">
    <property type="entry name" value="MscS_TM"/>
    <property type="match status" value="1"/>
</dbReference>
<feature type="transmembrane region" description="Helical" evidence="9">
    <location>
        <begin position="662"/>
        <end position="686"/>
    </location>
</feature>
<dbReference type="InterPro" id="IPR049142">
    <property type="entry name" value="MS_channel_1st"/>
</dbReference>
<dbReference type="Gene3D" id="3.30.70.100">
    <property type="match status" value="1"/>
</dbReference>
<evidence type="ECO:0000259" key="15">
    <source>
        <dbReference type="Pfam" id="PF21088"/>
    </source>
</evidence>
<dbReference type="Proteomes" id="UP000464262">
    <property type="component" value="Chromosome 2"/>
</dbReference>
<evidence type="ECO:0000259" key="12">
    <source>
        <dbReference type="Pfam" id="PF12794"/>
    </source>
</evidence>
<dbReference type="InterPro" id="IPR010920">
    <property type="entry name" value="LSM_dom_sf"/>
</dbReference>
<evidence type="ECO:0000256" key="4">
    <source>
        <dbReference type="ARBA" id="ARBA00022692"/>
    </source>
</evidence>
<feature type="transmembrane region" description="Helical" evidence="9">
    <location>
        <begin position="897"/>
        <end position="924"/>
    </location>
</feature>
<reference evidence="16 17" key="1">
    <citation type="submission" date="2020-01" db="EMBL/GenBank/DDBJ databases">
        <title>Whole genome and functional gene identification of agarase of Vibrio HN897.</title>
        <authorList>
            <person name="Liu Y."/>
            <person name="Zhao Z."/>
        </authorList>
    </citation>
    <scope>NUCLEOTIDE SEQUENCE [LARGE SCALE GENOMIC DNA]</scope>
    <source>
        <strain evidence="16 17">HN897</strain>
    </source>
</reference>
<feature type="domain" description="Mechanosensitive ion channel MscS" evidence="11">
    <location>
        <begin position="912"/>
        <end position="977"/>
    </location>
</feature>
<dbReference type="InterPro" id="IPR006686">
    <property type="entry name" value="MscS_channel_CS"/>
</dbReference>
<evidence type="ECO:0000259" key="13">
    <source>
        <dbReference type="Pfam" id="PF12795"/>
    </source>
</evidence>
<feature type="chain" id="PRO_5030882413" evidence="10">
    <location>
        <begin position="26"/>
        <end position="1090"/>
    </location>
</feature>
<dbReference type="PROSITE" id="PS01246">
    <property type="entry name" value="UPF0003"/>
    <property type="match status" value="1"/>
</dbReference>
<feature type="coiled-coil region" evidence="8">
    <location>
        <begin position="257"/>
        <end position="308"/>
    </location>
</feature>
<feature type="domain" description="Mechanosensitive ion channel transmembrane helices 2/3" evidence="15">
    <location>
        <begin position="870"/>
        <end position="910"/>
    </location>
</feature>
<dbReference type="Gene3D" id="1.10.287.1260">
    <property type="match status" value="1"/>
</dbReference>
<keyword evidence="17" id="KW-1185">Reference proteome</keyword>
<feature type="transmembrane region" description="Helical" evidence="9">
    <location>
        <begin position="828"/>
        <end position="849"/>
    </location>
</feature>
<dbReference type="PANTHER" id="PTHR30347">
    <property type="entry name" value="POTASSIUM CHANNEL RELATED"/>
    <property type="match status" value="1"/>
</dbReference>
<dbReference type="EMBL" id="CP047476">
    <property type="protein sequence ID" value="QIA64886.1"/>
    <property type="molecule type" value="Genomic_DNA"/>
</dbReference>
<sequence>MSFTRCWSVLLSLFITLTCSLTLQANVLPDKQTIEAEITRLSAEDPKNDLLISQYQTLLTQVDNFDKQKNQRDEYRKAISSFPEQKERLLKKIEEVPTLEIFKSGLEESSADLSQNINSLQAALSEWRTSLQSTTEQSKKLSSDRTTLPQALAQLDQKIDQESLNAPNQSSTIDDWLGLASLEALRLDREVMKAELDSLDERTELFRLELQLVENKIQIGSPLVIQWQERLTSVEQASVKELISRARSMSDNRGNANDNLAKQLDSMVDDADELESVLALVEQARVDAQRLDSERRNLTDEQRLIKDNLSWLSGSTSFGASIRAQLQRLPTSFSRDTIPDQIANAHIRKYEIGQILDDEAMDSALKTNRMAGTLNNPVTALAHQLRVELLNNYEKLIVSLSKQQLAQNQYQLEVETARKFLTEQQLWTRSNVPMWEHLTDFSALTWTGNATPLATLLSAISSKKMTTLLGLFFTYTGVLLIIRHYFNKQSSKLRAEYAKVFGHPLKDRFRHSIILVFNAIIRSCALPLWFSITALSIDGLWPNDASSELKTVALSASIGLFANEMLHSLSFKQGLLVTHLGWPEHIRAYLHQQSYRIRWPFLVLCLLIFLVEIISGNNEAELSRVLFLQLIIGMSVVYYSLLRSEHLPTTIPAPFNQGFPLLMLRTIILGSFVVIAVMAILGYYIAAWLILIYQQLSIFVILGFLLTYQMCERWLKLEHRQLNYQRLLARREELIAQQAEEAEASSEISELRESFPEVEDQGLGSEVISEQSMTLLRGLSLIGLIIAILTLWSSALEMTSMLDKVVLWQVSETTQSGTQLVDITLQSVVYALITAIVTWVGVRNLPGILELLVLRRLELAPGAGYAVTTLMRYLIVMGGLFSAFALLGFQWSKLQWLVAAFGVGLGFGLQEIFANFISGLILLFERPIRIGDIVTINDLSGTVSKIQTRATTIIDWDNKEIVVPNKTFITEKLINWSLTDPITRIVIPIGVAYGSDVEKVEALLNQIADEHPLVLETPSPTVVFLAFGASSLDFELRVHITAIDHRLSTIHTLNKTIDKLFKENEIEIAFPQMDIHVRDWPPRGGESSET</sequence>
<dbReference type="Gene3D" id="2.30.30.60">
    <property type="match status" value="1"/>
</dbReference>
<comment type="similarity">
    <text evidence="2">Belongs to the MscS (TC 1.A.23) family.</text>
</comment>
<dbReference type="InterPro" id="IPR011066">
    <property type="entry name" value="MscS_channel_C_sf"/>
</dbReference>
<evidence type="ECO:0000256" key="10">
    <source>
        <dbReference type="SAM" id="SignalP"/>
    </source>
</evidence>
<proteinExistence type="inferred from homology"/>
<gene>
    <name evidence="16" type="ORF">GT360_15075</name>
</gene>
<dbReference type="SUPFAM" id="SSF50182">
    <property type="entry name" value="Sm-like ribonucleoproteins"/>
    <property type="match status" value="1"/>
</dbReference>
<dbReference type="Pfam" id="PF12795">
    <property type="entry name" value="MscS_porin"/>
    <property type="match status" value="1"/>
</dbReference>
<dbReference type="InterPro" id="IPR025692">
    <property type="entry name" value="MscS_IM_dom1"/>
</dbReference>
<evidence type="ECO:0000259" key="11">
    <source>
        <dbReference type="Pfam" id="PF00924"/>
    </source>
</evidence>
<feature type="transmembrane region" description="Helical" evidence="9">
    <location>
        <begin position="597"/>
        <end position="616"/>
    </location>
</feature>
<evidence type="ECO:0000256" key="5">
    <source>
        <dbReference type="ARBA" id="ARBA00022729"/>
    </source>
</evidence>
<accession>A0A7Z2T602</accession>
<name>A0A7Z2T602_9VIBR</name>
<feature type="coiled-coil region" evidence="8">
    <location>
        <begin position="103"/>
        <end position="137"/>
    </location>
</feature>
<evidence type="ECO:0000256" key="2">
    <source>
        <dbReference type="ARBA" id="ARBA00008017"/>
    </source>
</evidence>
<dbReference type="SUPFAM" id="SSF82689">
    <property type="entry name" value="Mechanosensitive channel protein MscS (YggB), C-terminal domain"/>
    <property type="match status" value="1"/>
</dbReference>
<feature type="transmembrane region" description="Helical" evidence="9">
    <location>
        <begin position="870"/>
        <end position="891"/>
    </location>
</feature>
<comment type="subcellular location">
    <subcellularLocation>
        <location evidence="1">Cell membrane</location>
        <topology evidence="1">Multi-pass membrane protein</topology>
    </subcellularLocation>
</comment>
<protein>
    <submittedName>
        <fullName evidence="16">Mechanosensitive ion channel</fullName>
    </submittedName>
</protein>
<dbReference type="PANTHER" id="PTHR30347:SF1">
    <property type="entry name" value="MECHANOSENSITIVE CHANNEL MSCK"/>
    <property type="match status" value="1"/>
</dbReference>
<dbReference type="InterPro" id="IPR011014">
    <property type="entry name" value="MscS_channel_TM-2"/>
</dbReference>
<keyword evidence="3" id="KW-1003">Cell membrane</keyword>
<evidence type="ECO:0000256" key="6">
    <source>
        <dbReference type="ARBA" id="ARBA00022989"/>
    </source>
</evidence>
<evidence type="ECO:0000256" key="9">
    <source>
        <dbReference type="SAM" id="Phobius"/>
    </source>
</evidence>
<feature type="transmembrane region" description="Helical" evidence="9">
    <location>
        <begin position="622"/>
        <end position="641"/>
    </location>
</feature>
<feature type="transmembrane region" description="Helical" evidence="9">
    <location>
        <begin position="692"/>
        <end position="711"/>
    </location>
</feature>
<feature type="domain" description="Mechanosensitive ion channel MscS porin" evidence="13">
    <location>
        <begin position="44"/>
        <end position="218"/>
    </location>
</feature>
<feature type="transmembrane region" description="Helical" evidence="9">
    <location>
        <begin position="775"/>
        <end position="795"/>
    </location>
</feature>